<keyword evidence="4" id="KW-1185">Reference proteome</keyword>
<dbReference type="InterPro" id="IPR032675">
    <property type="entry name" value="LRR_dom_sf"/>
</dbReference>
<dbReference type="Gramene" id="ONIVA07G23780.2">
    <property type="protein sequence ID" value="ONIVA07G23780.2"/>
    <property type="gene ID" value="ONIVA07G23780"/>
</dbReference>
<sequence length="1939" mass="213430">MKAMAISTPRLEDLACDGMVHPDRLRFASAATVRRIKKLFLFTHGSGNDGDDANAAGALWLLNNCVALDHLDVDLFFCHDTMLDVYCYDLEDESEGMDVGGHSINPLCICGQPEDWEDQMIPLEHLKNIEIRGFAPFKDDRKRLVRLLFLNSPALERMTVELDIIKRQEDNIEVVFDIADYGGLSSKSKKMNNTMISELADDVLLHILGFLPSARDVARATALSRRWRHLFGVAPCLRFDVGPGSFAEGGDEDEEEERDAARCHDAARRLIAGVDACLARRRAAAADVDVDVLEISLVYTDKSKHGLYKREAVGRRFYFHEHRHEADVTPSLVGSWLRFAERHVKGSFVLELPLNAAAAAKLDREEAAAAEQEDEAEEEQAEVAPPVEEEEDEEVSPAEGDEDLPPVAIAVDEEDVAVAPVVLEEAVDEELELPPPAVVVEEDDDDDDDEVVELPSTARAVAMSLALGGAITTVPIAAAGAFRALTDFTLCRAKINAYDNDDLRLSHLLSSPCCPRLRRLELLHVAGLIRLHLDAAGTLEELRLVYLPDLLRLHVDAPGLRLLRVGHCNHLPLSDDPALARVSAPRLESLAWDGLEHIACREVVVATETVRHLKKVSLLSHGGEGDQTNVAAVRLLKSCTAVDHLELRLTVRVSPSEDTVKDIPHLPTVSKLRLDVSTWWHGHTIGATLARIIERCNNIEHISIRVRGLWEVCSDAQCNCSQPKGWEDQKIQLDNLKRVEFKGFIPFDDRKSLLRLLLKNAPALEKITVKFDPSYIFETPKETRNKIDFGMPGYQGSWTPLFIGFIPCNDRKCFLRLLLKNPLALEKITRVGRSVGLGLVGKSGKHGKSLQEGTAHPHPPCCVGNLEEKEPSDLRAQGVHGAIPNCQNQEARLWILASAKRLRELLPHLMRRHKKMTTSPAAAAAVDLISELSDDVLLHILSFLPAASDVARTTVLSRRWRHLWSAAPCLRFAVEPAPPPSTSSRRADTGSRLVAAVDSVLARRAIDGADVETLKISFVFSSSPNDGGGGGRSAFDGDWHDHADDIESEHVAAWLRFAERHVTGDFRLDVPTLPRQRRQAELPSSARFKSMRLWLAYAELTVPTAAAAAADRAFAALTDVRLSTVKVDDVNGRRLCDLFSSPACCPRLRRLTLEDIVGLTELRLRLDAAHAATLETLKLLGLPDVKAVEVDAPGLRELAVTGVSLDEMAAPPMISAPRLRRLTFESDETCRGGGLMVLDGARMEIDILSHGFSGVADNRDLAWFLQHCAAADRLDVRLLVPLGESEDLPKLFQDLMNDIPEFPNITELRITAQVSIPTHTIGASIAKFVAKCSRIEYLSIDINKQGGDSHPGCKCEEPKDWKDMNLSLDHLRSIDIHHFRPSQDQMQLVSLLLANASSLQRMTIALHKRYVEAIEREDGKEVYLHIPCYGGHWTPCAWGSSSRQSKFRSATKYEWAPCNVNHEKGMKLVKKLCLLQRSKRRRLPPLPRSAPPAPSTMTSARRRIPLPPATTSDDAHASASLRGRRLLSSPPPPAASSRCPLRRRDDDDDDGADSSERRGALASGAPWRATGPLAKMTTTPPPPADDMISGLTEDLLLIILGFLPAARDVVRTSALSTRWRNLWTLAPALRFDIGQRNLRLTDDAEAAAAGRLVAAVDSVLARRDVDAGAPDVKDLEINFVFRSVVGDDQTTAAGRYYRSSSRFGLSRHRRRLPMDVAPASVAAWLRFAECRVAGAFSLELPALSSSRKVVADLPCSERLRTMRLTLGGATVGVPVAGAGADAYRSLADLLLSNVCLDDGDGVRLCNLLSSTSCPSLRRLELSVITGLTILRLDAAATLEELRLIGLRDMEQMEVDAPGLRDLTVKGITVHLMAAAAARIAAPRLQALAYEYRRSWDDCQLMVLDGERTAKLRVLSHGDPAGKHNNGAAAWKNSMRVLRM</sequence>
<feature type="compositionally biased region" description="Acidic residues" evidence="1">
    <location>
        <begin position="371"/>
        <end position="404"/>
    </location>
</feature>
<dbReference type="InterPro" id="IPR053781">
    <property type="entry name" value="F-box_AtFBL13-like"/>
</dbReference>
<feature type="compositionally biased region" description="Low complexity" evidence="1">
    <location>
        <begin position="1509"/>
        <end position="1521"/>
    </location>
</feature>
<evidence type="ECO:0000256" key="1">
    <source>
        <dbReference type="SAM" id="MobiDB-lite"/>
    </source>
</evidence>
<dbReference type="Pfam" id="PF00646">
    <property type="entry name" value="F-box"/>
    <property type="match status" value="2"/>
</dbReference>
<evidence type="ECO:0000313" key="4">
    <source>
        <dbReference type="Proteomes" id="UP000006591"/>
    </source>
</evidence>
<reference evidence="3" key="2">
    <citation type="submission" date="2018-04" db="EMBL/GenBank/DDBJ databases">
        <title>OnivRS2 (Oryza nivara Reference Sequence Version 2).</title>
        <authorList>
            <person name="Zhang J."/>
            <person name="Kudrna D."/>
            <person name="Lee S."/>
            <person name="Talag J."/>
            <person name="Rajasekar S."/>
            <person name="Welchert J."/>
            <person name="Hsing Y.-I."/>
            <person name="Wing R.A."/>
        </authorList>
    </citation>
    <scope>NUCLEOTIDE SEQUENCE [LARGE SCALE GENOMIC DNA]</scope>
    <source>
        <strain evidence="3">SL10</strain>
    </source>
</reference>
<feature type="region of interest" description="Disordered" evidence="1">
    <location>
        <begin position="363"/>
        <end position="404"/>
    </location>
</feature>
<dbReference type="Gene3D" id="1.20.1280.50">
    <property type="match status" value="2"/>
</dbReference>
<feature type="compositionally biased region" description="Pro residues" evidence="1">
    <location>
        <begin position="1484"/>
        <end position="1494"/>
    </location>
</feature>
<dbReference type="SMART" id="SM00256">
    <property type="entry name" value="FBOX"/>
    <property type="match status" value="3"/>
</dbReference>
<feature type="region of interest" description="Disordered" evidence="1">
    <location>
        <begin position="1480"/>
        <end position="1587"/>
    </location>
</feature>
<evidence type="ECO:0000259" key="2">
    <source>
        <dbReference type="SMART" id="SM00256"/>
    </source>
</evidence>
<organism evidence="3">
    <name type="scientific">Oryza nivara</name>
    <name type="common">Indian wild rice</name>
    <name type="synonym">Oryza sativa f. spontanea</name>
    <dbReference type="NCBI Taxonomy" id="4536"/>
    <lineage>
        <taxon>Eukaryota</taxon>
        <taxon>Viridiplantae</taxon>
        <taxon>Streptophyta</taxon>
        <taxon>Embryophyta</taxon>
        <taxon>Tracheophyta</taxon>
        <taxon>Spermatophyta</taxon>
        <taxon>Magnoliopsida</taxon>
        <taxon>Liliopsida</taxon>
        <taxon>Poales</taxon>
        <taxon>Poaceae</taxon>
        <taxon>BOP clade</taxon>
        <taxon>Oryzoideae</taxon>
        <taxon>Oryzeae</taxon>
        <taxon>Oryzinae</taxon>
        <taxon>Oryza</taxon>
    </lineage>
</organism>
<dbReference type="PANTHER" id="PTHR34709">
    <property type="entry name" value="OS10G0396666 PROTEIN"/>
    <property type="match status" value="1"/>
</dbReference>
<dbReference type="STRING" id="4536.A0A0E0I4S2"/>
<dbReference type="EnsemblPlants" id="ONIVA07G23780.2">
    <property type="protein sequence ID" value="ONIVA07G23780.2"/>
    <property type="gene ID" value="ONIVA07G23780"/>
</dbReference>
<dbReference type="PANTHER" id="PTHR34709:SF43">
    <property type="entry name" value="OS12G0527100 PROTEIN"/>
    <property type="match status" value="1"/>
</dbReference>
<protein>
    <recommendedName>
        <fullName evidence="2">F-box domain-containing protein</fullName>
    </recommendedName>
</protein>
<accession>A0A0E0I4S2</accession>
<dbReference type="eggNOG" id="ENOG502R3DZ">
    <property type="taxonomic scope" value="Eukaryota"/>
</dbReference>
<feature type="domain" description="F-box" evidence="2">
    <location>
        <begin position="932"/>
        <end position="972"/>
    </location>
</feature>
<dbReference type="CDD" id="cd22160">
    <property type="entry name" value="F-box_AtFBL13-like"/>
    <property type="match status" value="2"/>
</dbReference>
<proteinExistence type="predicted"/>
<feature type="domain" description="F-box" evidence="2">
    <location>
        <begin position="199"/>
        <end position="239"/>
    </location>
</feature>
<dbReference type="Gene3D" id="3.80.10.10">
    <property type="entry name" value="Ribonuclease Inhibitor"/>
    <property type="match status" value="2"/>
</dbReference>
<evidence type="ECO:0000313" key="3">
    <source>
        <dbReference type="EnsemblPlants" id="ONIVA07G23780.2"/>
    </source>
</evidence>
<dbReference type="HOGENOM" id="CLU_235215_0_0_1"/>
<name>A0A0E0I4S2_ORYNI</name>
<feature type="domain" description="F-box" evidence="2">
    <location>
        <begin position="1591"/>
        <end position="1633"/>
    </location>
</feature>
<dbReference type="SUPFAM" id="SSF81383">
    <property type="entry name" value="F-box domain"/>
    <property type="match status" value="3"/>
</dbReference>
<dbReference type="InterPro" id="IPR001810">
    <property type="entry name" value="F-box_dom"/>
</dbReference>
<reference evidence="3" key="1">
    <citation type="submission" date="2015-04" db="UniProtKB">
        <authorList>
            <consortium name="EnsemblPlants"/>
        </authorList>
    </citation>
    <scope>IDENTIFICATION</scope>
    <source>
        <strain evidence="3">SL10</strain>
    </source>
</reference>
<dbReference type="SUPFAM" id="SSF52047">
    <property type="entry name" value="RNI-like"/>
    <property type="match status" value="1"/>
</dbReference>
<dbReference type="InterPro" id="IPR055312">
    <property type="entry name" value="FBL15-like"/>
</dbReference>
<dbReference type="InterPro" id="IPR036047">
    <property type="entry name" value="F-box-like_dom_sf"/>
</dbReference>
<dbReference type="Proteomes" id="UP000006591">
    <property type="component" value="Chromosome 7"/>
</dbReference>